<evidence type="ECO:0000313" key="2">
    <source>
        <dbReference type="Proteomes" id="UP000678679"/>
    </source>
</evidence>
<dbReference type="InterPro" id="IPR009241">
    <property type="entry name" value="HigB-like"/>
</dbReference>
<dbReference type="AlphaFoldDB" id="A0AAX1N7K8"/>
<dbReference type="PANTHER" id="PTHR41791">
    <property type="entry name" value="SSL7039 PROTEIN"/>
    <property type="match status" value="1"/>
</dbReference>
<dbReference type="PANTHER" id="PTHR41791:SF1">
    <property type="entry name" value="SSL7039 PROTEIN"/>
    <property type="match status" value="1"/>
</dbReference>
<evidence type="ECO:0000313" key="1">
    <source>
        <dbReference type="EMBL" id="QWG03197.1"/>
    </source>
</evidence>
<protein>
    <submittedName>
        <fullName evidence="1">Type II toxin-antitoxin system RelE/ParE family toxin</fullName>
    </submittedName>
</protein>
<gene>
    <name evidence="1" type="ORF">KMW28_06345</name>
</gene>
<dbReference type="Proteomes" id="UP000678679">
    <property type="component" value="Chromosome 1"/>
</dbReference>
<accession>A0AAX1N7K8</accession>
<dbReference type="NCBIfam" id="TIGR02683">
    <property type="entry name" value="upstrm_HI1419"/>
    <property type="match status" value="1"/>
</dbReference>
<organism evidence="1 2">
    <name type="scientific">Flammeovirga yaeyamensis</name>
    <dbReference type="NCBI Taxonomy" id="367791"/>
    <lineage>
        <taxon>Bacteria</taxon>
        <taxon>Pseudomonadati</taxon>
        <taxon>Bacteroidota</taxon>
        <taxon>Cytophagia</taxon>
        <taxon>Cytophagales</taxon>
        <taxon>Flammeovirgaceae</taxon>
        <taxon>Flammeovirga</taxon>
    </lineage>
</organism>
<dbReference type="InterPro" id="IPR014056">
    <property type="entry name" value="TypeIITA-like_toxin_pred"/>
</dbReference>
<keyword evidence="2" id="KW-1185">Reference proteome</keyword>
<name>A0AAX1N7K8_9BACT</name>
<dbReference type="EMBL" id="CP076132">
    <property type="protein sequence ID" value="QWG03197.1"/>
    <property type="molecule type" value="Genomic_DNA"/>
</dbReference>
<reference evidence="1 2" key="1">
    <citation type="submission" date="2021-05" db="EMBL/GenBank/DDBJ databases">
        <title>Comparative genomic studies on the polysaccharide-degrading batcterial strains of the Flammeovirga genus.</title>
        <authorList>
            <person name="Zewei F."/>
            <person name="Zheng Z."/>
            <person name="Yu L."/>
            <person name="Ruyue G."/>
            <person name="Yanhong M."/>
            <person name="Yuanyuan C."/>
            <person name="Jingyan G."/>
            <person name="Wenjun H."/>
        </authorList>
    </citation>
    <scope>NUCLEOTIDE SEQUENCE [LARGE SCALE GENOMIC DNA]</scope>
    <source>
        <strain evidence="1 2">NBRC:100898</strain>
    </source>
</reference>
<dbReference type="KEGG" id="fya:KMW28_06345"/>
<dbReference type="Pfam" id="PF05973">
    <property type="entry name" value="Gp49"/>
    <property type="match status" value="1"/>
</dbReference>
<dbReference type="RefSeq" id="WP_169664122.1">
    <property type="nucleotide sequence ID" value="NZ_CP076132.1"/>
</dbReference>
<dbReference type="PIRSF" id="PIRSF028744">
    <property type="entry name" value="Addict_mod_HI1419"/>
    <property type="match status" value="1"/>
</dbReference>
<sequence>MEIKETKSFSNWFKKLKKKRRFAAYEIMKRLNRVKNRNLCDCKAIGKGIHELRIHFEKGYRIYFTYVNGQIILLLAGGDKTTQREDIIKSKKILNSIK</sequence>
<proteinExistence type="predicted"/>